<dbReference type="EMBL" id="DRQG01000023">
    <property type="protein sequence ID" value="HGY54583.1"/>
    <property type="molecule type" value="Genomic_DNA"/>
</dbReference>
<dbReference type="GO" id="GO:0008324">
    <property type="term" value="F:monoatomic cation transmembrane transporter activity"/>
    <property type="evidence" value="ECO:0007669"/>
    <property type="project" value="InterPro"/>
</dbReference>
<evidence type="ECO:0000256" key="5">
    <source>
        <dbReference type="ARBA" id="ARBA00022989"/>
    </source>
</evidence>
<dbReference type="AlphaFoldDB" id="A0A7V4TZ14"/>
<feature type="transmembrane region" description="Helical" evidence="7">
    <location>
        <begin position="58"/>
        <end position="77"/>
    </location>
</feature>
<comment type="subcellular location">
    <subcellularLocation>
        <location evidence="1">Cell membrane</location>
        <topology evidence="1">Multi-pass membrane protein</topology>
    </subcellularLocation>
</comment>
<sequence length="162" mass="18687">MSKFIFSFIVYFAFWVAFTSTLRTDEVLAGAIVALLMSWLTGQHFSETGMKNLSPRKLWYAFLYLFVFLWEMLKANVDVARRVIMPKIPINPGIVEVPTKLQSNIAKLALANSITLTPGTLTVDIIDDKLYIHWIDVRTEEPEEAFRQISGVFEKYIKEIFE</sequence>
<dbReference type="PANTHER" id="PTHR34584:SF1">
    <property type="entry name" value="NA(+)_H(+) ANTIPORTER SUBUNIT E1"/>
    <property type="match status" value="1"/>
</dbReference>
<keyword evidence="3" id="KW-1003">Cell membrane</keyword>
<gene>
    <name evidence="8" type="ORF">ENK44_02665</name>
</gene>
<dbReference type="Pfam" id="PF01899">
    <property type="entry name" value="MNHE"/>
    <property type="match status" value="1"/>
</dbReference>
<comment type="similarity">
    <text evidence="2">Belongs to the CPA3 antiporters (TC 2.A.63) subunit E family.</text>
</comment>
<dbReference type="PIRSF" id="PIRSF019239">
    <property type="entry name" value="MrpE"/>
    <property type="match status" value="1"/>
</dbReference>
<comment type="caution">
    <text evidence="8">The sequence shown here is derived from an EMBL/GenBank/DDBJ whole genome shotgun (WGS) entry which is preliminary data.</text>
</comment>
<dbReference type="PANTHER" id="PTHR34584">
    <property type="entry name" value="NA(+)/H(+) ANTIPORTER SUBUNIT E1"/>
    <property type="match status" value="1"/>
</dbReference>
<feature type="transmembrane region" description="Helical" evidence="7">
    <location>
        <begin position="29"/>
        <end position="46"/>
    </location>
</feature>
<evidence type="ECO:0000256" key="3">
    <source>
        <dbReference type="ARBA" id="ARBA00022475"/>
    </source>
</evidence>
<evidence type="ECO:0000256" key="7">
    <source>
        <dbReference type="SAM" id="Phobius"/>
    </source>
</evidence>
<evidence type="ECO:0000256" key="2">
    <source>
        <dbReference type="ARBA" id="ARBA00006228"/>
    </source>
</evidence>
<name>A0A7V4TZ14_CALAY</name>
<evidence type="ECO:0000256" key="1">
    <source>
        <dbReference type="ARBA" id="ARBA00004651"/>
    </source>
</evidence>
<dbReference type="GO" id="GO:0005886">
    <property type="term" value="C:plasma membrane"/>
    <property type="evidence" value="ECO:0007669"/>
    <property type="project" value="UniProtKB-SubCell"/>
</dbReference>
<dbReference type="InterPro" id="IPR002758">
    <property type="entry name" value="Cation_antiport_E"/>
</dbReference>
<keyword evidence="4 7" id="KW-0812">Transmembrane</keyword>
<evidence type="ECO:0000313" key="8">
    <source>
        <dbReference type="EMBL" id="HGY54583.1"/>
    </source>
</evidence>
<reference evidence="8" key="1">
    <citation type="journal article" date="2020" name="mSystems">
        <title>Genome- and Community-Level Interaction Insights into Carbon Utilization and Element Cycling Functions of Hydrothermarchaeota in Hydrothermal Sediment.</title>
        <authorList>
            <person name="Zhou Z."/>
            <person name="Liu Y."/>
            <person name="Xu W."/>
            <person name="Pan J."/>
            <person name="Luo Z.H."/>
            <person name="Li M."/>
        </authorList>
    </citation>
    <scope>NUCLEOTIDE SEQUENCE [LARGE SCALE GENOMIC DNA]</scope>
    <source>
        <strain evidence="8">HyVt-577</strain>
    </source>
</reference>
<accession>A0A7V4TZ14</accession>
<evidence type="ECO:0000256" key="6">
    <source>
        <dbReference type="ARBA" id="ARBA00023136"/>
    </source>
</evidence>
<keyword evidence="5 7" id="KW-1133">Transmembrane helix</keyword>
<organism evidence="8">
    <name type="scientific">Caldithrix abyssi</name>
    <dbReference type="NCBI Taxonomy" id="187145"/>
    <lineage>
        <taxon>Bacteria</taxon>
        <taxon>Pseudomonadati</taxon>
        <taxon>Calditrichota</taxon>
        <taxon>Calditrichia</taxon>
        <taxon>Calditrichales</taxon>
        <taxon>Calditrichaceae</taxon>
        <taxon>Caldithrix</taxon>
    </lineage>
</organism>
<dbReference type="Proteomes" id="UP000885779">
    <property type="component" value="Unassembled WGS sequence"/>
</dbReference>
<keyword evidence="6 7" id="KW-0472">Membrane</keyword>
<proteinExistence type="inferred from homology"/>
<protein>
    <submittedName>
        <fullName evidence="8">Na+/H+ antiporter subunit E</fullName>
    </submittedName>
</protein>
<evidence type="ECO:0000256" key="4">
    <source>
        <dbReference type="ARBA" id="ARBA00022692"/>
    </source>
</evidence>